<keyword evidence="3 4" id="KW-0862">Zinc</keyword>
<evidence type="ECO:0000256" key="5">
    <source>
        <dbReference type="SAM" id="MobiDB-lite"/>
    </source>
</evidence>
<reference evidence="7" key="1">
    <citation type="journal article" date="2020" name="Phytopathology">
        <title>Genome Sequence Resources of Colletotrichum truncatum, C. plurivorum, C. musicola, and C. sojae: Four Species Pathogenic to Soybean (Glycine max).</title>
        <authorList>
            <person name="Rogerio F."/>
            <person name="Boufleur T.R."/>
            <person name="Ciampi-Guillardi M."/>
            <person name="Sukno S.A."/>
            <person name="Thon M.R."/>
            <person name="Massola Junior N.S."/>
            <person name="Baroncelli R."/>
        </authorList>
    </citation>
    <scope>NUCLEOTIDE SEQUENCE</scope>
    <source>
        <strain evidence="7">LFN0074</strain>
    </source>
</reference>
<evidence type="ECO:0000256" key="3">
    <source>
        <dbReference type="ARBA" id="ARBA00022833"/>
    </source>
</evidence>
<feature type="zinc finger region" description="C3H1-type" evidence="4">
    <location>
        <begin position="51"/>
        <end position="79"/>
    </location>
</feature>
<feature type="region of interest" description="Disordered" evidence="5">
    <location>
        <begin position="1093"/>
        <end position="1112"/>
    </location>
</feature>
<dbReference type="Pfam" id="PF00642">
    <property type="entry name" value="zf-CCCH"/>
    <property type="match status" value="1"/>
</dbReference>
<gene>
    <name evidence="7" type="ORF">CMUS01_07283</name>
</gene>
<dbReference type="PANTHER" id="PTHR10887:SF445">
    <property type="entry name" value="NFX1-TYPE ZINC FINGER-CONTAINING PROTEIN 1"/>
    <property type="match status" value="1"/>
</dbReference>
<protein>
    <recommendedName>
        <fullName evidence="6">C3H1-type domain-containing protein</fullName>
    </recommendedName>
</protein>
<evidence type="ECO:0000313" key="7">
    <source>
        <dbReference type="EMBL" id="KAF6831583.1"/>
    </source>
</evidence>
<feature type="compositionally biased region" description="Basic and acidic residues" evidence="5">
    <location>
        <begin position="810"/>
        <end position="820"/>
    </location>
</feature>
<feature type="region of interest" description="Disordered" evidence="5">
    <location>
        <begin position="1"/>
        <end position="38"/>
    </location>
</feature>
<name>A0A8H6KHY4_9PEZI</name>
<feature type="compositionally biased region" description="Low complexity" evidence="5">
    <location>
        <begin position="825"/>
        <end position="843"/>
    </location>
</feature>
<feature type="compositionally biased region" description="Basic and acidic residues" evidence="5">
    <location>
        <begin position="103"/>
        <end position="113"/>
    </location>
</feature>
<feature type="domain" description="C3H1-type" evidence="6">
    <location>
        <begin position="51"/>
        <end position="79"/>
    </location>
</feature>
<dbReference type="EMBL" id="WIGM01000257">
    <property type="protein sequence ID" value="KAF6831583.1"/>
    <property type="molecule type" value="Genomic_DNA"/>
</dbReference>
<keyword evidence="8" id="KW-1185">Reference proteome</keyword>
<dbReference type="Gene3D" id="4.10.1000.10">
    <property type="entry name" value="Zinc finger, CCCH-type"/>
    <property type="match status" value="1"/>
</dbReference>
<comment type="caution">
    <text evidence="7">The sequence shown here is derived from an EMBL/GenBank/DDBJ whole genome shotgun (WGS) entry which is preliminary data.</text>
</comment>
<dbReference type="PROSITE" id="PS50103">
    <property type="entry name" value="ZF_C3H1"/>
    <property type="match status" value="1"/>
</dbReference>
<evidence type="ECO:0000256" key="1">
    <source>
        <dbReference type="ARBA" id="ARBA00022723"/>
    </source>
</evidence>
<dbReference type="InterPro" id="IPR027417">
    <property type="entry name" value="P-loop_NTPase"/>
</dbReference>
<accession>A0A8H6KHY4</accession>
<evidence type="ECO:0000256" key="2">
    <source>
        <dbReference type="ARBA" id="ARBA00022771"/>
    </source>
</evidence>
<dbReference type="InterPro" id="IPR000571">
    <property type="entry name" value="Znf_CCCH"/>
</dbReference>
<dbReference type="AlphaFoldDB" id="A0A8H6KHY4"/>
<evidence type="ECO:0000259" key="6">
    <source>
        <dbReference type="PROSITE" id="PS50103"/>
    </source>
</evidence>
<feature type="compositionally biased region" description="Acidic residues" evidence="5">
    <location>
        <begin position="721"/>
        <end position="736"/>
    </location>
</feature>
<dbReference type="InterPro" id="IPR036855">
    <property type="entry name" value="Znf_CCCH_sf"/>
</dbReference>
<feature type="region of interest" description="Disordered" evidence="5">
    <location>
        <begin position="81"/>
        <end position="127"/>
    </location>
</feature>
<feature type="compositionally biased region" description="Basic residues" evidence="5">
    <location>
        <begin position="744"/>
        <end position="753"/>
    </location>
</feature>
<evidence type="ECO:0000313" key="8">
    <source>
        <dbReference type="Proteomes" id="UP000639643"/>
    </source>
</evidence>
<keyword evidence="1 4" id="KW-0479">Metal-binding</keyword>
<feature type="region of interest" description="Disordered" evidence="5">
    <location>
        <begin position="719"/>
        <end position="754"/>
    </location>
</feature>
<dbReference type="GO" id="GO:0008270">
    <property type="term" value="F:zinc ion binding"/>
    <property type="evidence" value="ECO:0007669"/>
    <property type="project" value="UniProtKB-KW"/>
</dbReference>
<dbReference type="PANTHER" id="PTHR10887">
    <property type="entry name" value="DNA2/NAM7 HELICASE FAMILY"/>
    <property type="match status" value="1"/>
</dbReference>
<sequence>MEDPRDRSNSTAEGQTPVTPRWPTISAPPTTFVDWGSSSLPSDCMGNRKPYQAADPCRFWLKTGGCRFGSSCKFSHDQSAQDYVHRNGQPSGSRPSSSSQPSDPEREKLETWRRLRPAPNLAGDRQTASHFRMAADLVEEDVSLAQQFIRDMASERRLLLLKDVLEGLSQNKTPTKYSHLDAECWPRSSTPAPHFTSICEDSQMRLDAFGNRKEDFHTIQASKYLERVRRRLGIGQSLPEASHVSASSGAMAEFILSQDLPGSLSQRGRRHDNDHADIADIKLMPTVGEIMSYREEYLPTANPSQHHLPGLRGLLDRHFRLLREDTLHDLRNAIRTRIESNDRVREVRTKVIVYDHAAAVKVHFDKWSGLEFIVRVDQPRAAAGLNKLGRAAWWVQAKRLTDGALVCIVDEIGTVLFFQVSRSTVRTPHNANQHDQQAPSEDDEEGPRYSLPDDPQYAFVRLRLVDTSVDGVEKSLSWFKGMDSRQHRQLFEFPSILLPAFSPPLKALQTMSQKLDLPFENLLTLHAGDQQVPIDSPLYSKRPGFSFDLTCLSNDGSTDLSYTPGGSTPDPAALSQHSSLDLKQAEAILNCLNRSFALIQGPPGTGKSYTGEALIKVLLANKSKAKLGPIMCVKNIVRIGSRSKSERLEPVNLRQVVRDMTRTKMEGKDFYESIEALDSDASYVLRRLQAYQFLNANDRIWKYLYTHHLQQYNELFGHDQYDDDNDEEEKNDEESNEGWQTVRNVRRSRKKAMRTCLRGGSTANRPARPVDQLYRSKLWDMKRRERIVMYQDWVVNAFQTELDTLSAAHESYERKRERNNRAPLPARTSAYTPSAPSSATSPAPLARKKHALLAVRTPSAACRPSVCGEKCPDKKFCQQCASDEIKDTVVDLIMLSDCRSVNLDEEPCIFPDCGHFLTYSTMDGQMGLQDFYDVSTEGIPTAIKSASHPFDPSQNIRACPTCRGSLRNVSRYGRIVRRGLLDESTKRFISWSNMKWNELSGAFLAAREELEAMNKNTIMFQARAILRNSIYKGRGMNRSRRTSGLINAWRIWFDISTERQAKSVKIETKSYIRDCERLIKIAHTRNLVSPGERRATFEGAGPHNADGAGNDEESVYPYEEARKLGQHHLEVATDLLGNYPSTAVLRPELESASRSLRDGVF</sequence>
<feature type="compositionally biased region" description="Polar residues" evidence="5">
    <location>
        <begin position="427"/>
        <end position="439"/>
    </location>
</feature>
<dbReference type="SUPFAM" id="SSF52540">
    <property type="entry name" value="P-loop containing nucleoside triphosphate hydrolases"/>
    <property type="match status" value="1"/>
</dbReference>
<feature type="region of interest" description="Disordered" evidence="5">
    <location>
        <begin position="809"/>
        <end position="843"/>
    </location>
</feature>
<dbReference type="Proteomes" id="UP000639643">
    <property type="component" value="Unassembled WGS sequence"/>
</dbReference>
<dbReference type="Gene3D" id="3.40.50.300">
    <property type="entry name" value="P-loop containing nucleotide triphosphate hydrolases"/>
    <property type="match status" value="1"/>
</dbReference>
<dbReference type="GO" id="GO:0031380">
    <property type="term" value="C:nuclear RNA-directed RNA polymerase complex"/>
    <property type="evidence" value="ECO:0007669"/>
    <property type="project" value="TreeGrafter"/>
</dbReference>
<organism evidence="7 8">
    <name type="scientific">Colletotrichum musicola</name>
    <dbReference type="NCBI Taxonomy" id="2175873"/>
    <lineage>
        <taxon>Eukaryota</taxon>
        <taxon>Fungi</taxon>
        <taxon>Dikarya</taxon>
        <taxon>Ascomycota</taxon>
        <taxon>Pezizomycotina</taxon>
        <taxon>Sordariomycetes</taxon>
        <taxon>Hypocreomycetidae</taxon>
        <taxon>Glomerellales</taxon>
        <taxon>Glomerellaceae</taxon>
        <taxon>Colletotrichum</taxon>
        <taxon>Colletotrichum orchidearum species complex</taxon>
    </lineage>
</organism>
<feature type="compositionally biased region" description="Polar residues" evidence="5">
    <location>
        <begin position="9"/>
        <end position="18"/>
    </location>
</feature>
<dbReference type="OrthoDB" id="2423195at2759"/>
<evidence type="ECO:0000256" key="4">
    <source>
        <dbReference type="PROSITE-ProRule" id="PRU00723"/>
    </source>
</evidence>
<dbReference type="GO" id="GO:0031048">
    <property type="term" value="P:regulatory ncRNA-mediated heterochromatin formation"/>
    <property type="evidence" value="ECO:0007669"/>
    <property type="project" value="TreeGrafter"/>
</dbReference>
<feature type="compositionally biased region" description="Low complexity" evidence="5">
    <location>
        <begin position="88"/>
        <end position="102"/>
    </location>
</feature>
<dbReference type="InterPro" id="IPR045055">
    <property type="entry name" value="DNA2/NAM7-like"/>
</dbReference>
<proteinExistence type="predicted"/>
<feature type="region of interest" description="Disordered" evidence="5">
    <location>
        <begin position="427"/>
        <end position="450"/>
    </location>
</feature>
<dbReference type="SUPFAM" id="SSF90229">
    <property type="entry name" value="CCCH zinc finger"/>
    <property type="match status" value="1"/>
</dbReference>
<dbReference type="SMART" id="SM00356">
    <property type="entry name" value="ZnF_C3H1"/>
    <property type="match status" value="1"/>
</dbReference>
<keyword evidence="2 4" id="KW-0863">Zinc-finger</keyword>